<dbReference type="AlphaFoldDB" id="A0A2N3Y1P7"/>
<dbReference type="GO" id="GO:0005525">
    <property type="term" value="F:GTP binding"/>
    <property type="evidence" value="ECO:0007669"/>
    <property type="project" value="UniProtKB-KW"/>
</dbReference>
<keyword evidence="3" id="KW-0547">Nucleotide-binding</keyword>
<keyword evidence="7" id="KW-1185">Reference proteome</keyword>
<comment type="caution">
    <text evidence="6">The sequence shown here is derived from an EMBL/GenBank/DDBJ whole genome shotgun (WGS) entry which is preliminary data.</text>
</comment>
<name>A0A2N3Y1P7_SACSN</name>
<dbReference type="GO" id="GO:0043814">
    <property type="term" value="F:phospholactate guanylyltransferase activity"/>
    <property type="evidence" value="ECO:0007669"/>
    <property type="project" value="InterPro"/>
</dbReference>
<dbReference type="Pfam" id="PF01983">
    <property type="entry name" value="CofC"/>
    <property type="match status" value="1"/>
</dbReference>
<evidence type="ECO:0000256" key="2">
    <source>
        <dbReference type="ARBA" id="ARBA00022695"/>
    </source>
</evidence>
<evidence type="ECO:0000313" key="7">
    <source>
        <dbReference type="Proteomes" id="UP000233786"/>
    </source>
</evidence>
<dbReference type="PANTHER" id="PTHR40392">
    <property type="entry name" value="2-PHOSPHO-L-LACTATE GUANYLYLTRANSFERASE"/>
    <property type="match status" value="1"/>
</dbReference>
<dbReference type="InterPro" id="IPR029044">
    <property type="entry name" value="Nucleotide-diphossugar_trans"/>
</dbReference>
<dbReference type="STRING" id="994479.GCA_000194155_07483"/>
<evidence type="ECO:0000256" key="5">
    <source>
        <dbReference type="SAM" id="MobiDB-lite"/>
    </source>
</evidence>
<dbReference type="InterPro" id="IPR002835">
    <property type="entry name" value="CofC"/>
</dbReference>
<dbReference type="RefSeq" id="WP_083822336.1">
    <property type="nucleotide sequence ID" value="NZ_CP061007.1"/>
</dbReference>
<dbReference type="OrthoDB" id="9151145at2"/>
<organism evidence="6 7">
    <name type="scientific">Saccharopolyspora spinosa</name>
    <dbReference type="NCBI Taxonomy" id="60894"/>
    <lineage>
        <taxon>Bacteria</taxon>
        <taxon>Bacillati</taxon>
        <taxon>Actinomycetota</taxon>
        <taxon>Actinomycetes</taxon>
        <taxon>Pseudonocardiales</taxon>
        <taxon>Pseudonocardiaceae</taxon>
        <taxon>Saccharopolyspora</taxon>
    </lineage>
</organism>
<dbReference type="Gene3D" id="3.90.550.10">
    <property type="entry name" value="Spore Coat Polysaccharide Biosynthesis Protein SpsA, Chain A"/>
    <property type="match status" value="1"/>
</dbReference>
<dbReference type="Proteomes" id="UP000233786">
    <property type="component" value="Unassembled WGS sequence"/>
</dbReference>
<dbReference type="NCBIfam" id="TIGR03552">
    <property type="entry name" value="F420_cofC"/>
    <property type="match status" value="1"/>
</dbReference>
<dbReference type="PANTHER" id="PTHR40392:SF1">
    <property type="entry name" value="2-PHOSPHO-L-LACTATE GUANYLYLTRANSFERASE"/>
    <property type="match status" value="1"/>
</dbReference>
<feature type="region of interest" description="Disordered" evidence="5">
    <location>
        <begin position="198"/>
        <end position="232"/>
    </location>
</feature>
<evidence type="ECO:0000256" key="3">
    <source>
        <dbReference type="ARBA" id="ARBA00022741"/>
    </source>
</evidence>
<accession>A0A2N3Y1P7</accession>
<dbReference type="EMBL" id="PJNB01000001">
    <property type="protein sequence ID" value="PKW16825.1"/>
    <property type="molecule type" value="Genomic_DNA"/>
</dbReference>
<protein>
    <submittedName>
        <fullName evidence="6">2-phospho-L-lactate guanylyltransferase</fullName>
    </submittedName>
</protein>
<gene>
    <name evidence="6" type="ORF">A8926_4718</name>
</gene>
<dbReference type="SUPFAM" id="SSF53448">
    <property type="entry name" value="Nucleotide-diphospho-sugar transferases"/>
    <property type="match status" value="1"/>
</dbReference>
<evidence type="ECO:0000313" key="6">
    <source>
        <dbReference type="EMBL" id="PKW16825.1"/>
    </source>
</evidence>
<keyword evidence="2 6" id="KW-0548">Nucleotidyltransferase</keyword>
<evidence type="ECO:0000256" key="1">
    <source>
        <dbReference type="ARBA" id="ARBA00022679"/>
    </source>
</evidence>
<evidence type="ECO:0000256" key="4">
    <source>
        <dbReference type="ARBA" id="ARBA00023134"/>
    </source>
</evidence>
<proteinExistence type="predicted"/>
<keyword evidence="4" id="KW-0342">GTP-binding</keyword>
<keyword evidence="1" id="KW-0808">Transferase</keyword>
<reference evidence="6" key="1">
    <citation type="submission" date="2017-12" db="EMBL/GenBank/DDBJ databases">
        <title>Sequencing the genomes of 1000 Actinobacteria strains.</title>
        <authorList>
            <person name="Klenk H.-P."/>
        </authorList>
    </citation>
    <scope>NUCLEOTIDE SEQUENCE [LARGE SCALE GENOMIC DNA]</scope>
    <source>
        <strain evidence="6">DSM 44228</strain>
    </source>
</reference>
<sequence>MSRIEHNVDLVVPIKKLDRAKSRLRGVVPADEHADLVLALLLDTVTAAIQADGVRRVLVVCDDERVSAALTGTGVEYTDQRGLPDLNAALTFGAAYLRTPDGTVGALQADLTALRPTELAAAIEEAGGRRAYCADRPATGTTLLLAAPGEQLNPRFGPRSANAHAITGAVQVGRSLASLRCDVDTEEDLSMAAELGLGKSTVGVRPPPAPSSHERGNAQGDLQTCGLTEEEH</sequence>